<keyword evidence="3" id="KW-1185">Reference proteome</keyword>
<accession>A0A126ZX89</accession>
<evidence type="ECO:0000313" key="2">
    <source>
        <dbReference type="EMBL" id="AMM31723.1"/>
    </source>
</evidence>
<dbReference type="KEGG" id="satk:SA2016_1039"/>
<dbReference type="InterPro" id="IPR024079">
    <property type="entry name" value="MetalloPept_cat_dom_sf"/>
</dbReference>
<name>A0A126ZX89_9MICC</name>
<protein>
    <submittedName>
        <fullName evidence="2">LGFP repeat</fullName>
    </submittedName>
</protein>
<evidence type="ECO:0000256" key="1">
    <source>
        <dbReference type="SAM" id="MobiDB-lite"/>
    </source>
</evidence>
<organism evidence="2 3">
    <name type="scientific">Sinomonas atrocyanea</name>
    <dbReference type="NCBI Taxonomy" id="37927"/>
    <lineage>
        <taxon>Bacteria</taxon>
        <taxon>Bacillati</taxon>
        <taxon>Actinomycetota</taxon>
        <taxon>Actinomycetes</taxon>
        <taxon>Micrococcales</taxon>
        <taxon>Micrococcaceae</taxon>
        <taxon>Sinomonas</taxon>
    </lineage>
</organism>
<dbReference type="AlphaFoldDB" id="A0A126ZX89"/>
<dbReference type="PATRIC" id="fig|37927.3.peg.1083"/>
<dbReference type="OrthoDB" id="3758789at2"/>
<dbReference type="SUPFAM" id="SSF55486">
    <property type="entry name" value="Metalloproteases ('zincins'), catalytic domain"/>
    <property type="match status" value="1"/>
</dbReference>
<dbReference type="Pfam" id="PF08310">
    <property type="entry name" value="LGFP"/>
    <property type="match status" value="7"/>
</dbReference>
<feature type="compositionally biased region" description="Low complexity" evidence="1">
    <location>
        <begin position="786"/>
        <end position="848"/>
    </location>
</feature>
<feature type="region of interest" description="Disordered" evidence="1">
    <location>
        <begin position="1"/>
        <end position="28"/>
    </location>
</feature>
<dbReference type="RefSeq" id="WP_066496108.1">
    <property type="nucleotide sequence ID" value="NZ_BJMO01000071.1"/>
</dbReference>
<dbReference type="Gene3D" id="3.40.390.10">
    <property type="entry name" value="Collagenase (Catalytic Domain)"/>
    <property type="match status" value="1"/>
</dbReference>
<proteinExistence type="predicted"/>
<dbReference type="InterPro" id="IPR013207">
    <property type="entry name" value="LGFP"/>
</dbReference>
<dbReference type="STRING" id="37927.SA2016_1039"/>
<sequence length="848" mass="86416">MRRRAPHHRAQPAKKRRPRRPVRQGNAPRALATAAVVLAVAAVPMMTGQGVAPAQAAPPPAIAPAIVPAVLPQRTAQLSVTIVTLQTSDKTAADAAALDVNAYENAVSSASAYWSTMSAGRISMHVDKVMAGFKTTASSSDDFTVIMNTVAQEIGWTPGSSNVLVLAVPRTDVIVYGTTGNLGAGAETGQTSGLVLLPSPSNFTSPVTAHEFGHVLGLGHANALQCTDGAADSTLAGTDFTDPACTTRFYGDRLDLMGISQWSTPQLNSVLYEYGGFGTGNEIRNVGTAGAPMSITLTPWAGTGANRAAKFQDPLTGEWYYLQYKAPVGYDAPTAVNGNQGVEILKGGLEQGTSLVIAPSTMPFLGYYASNLAWQPGQTFTTAGGTRVTVNSVSAASATVTVTGGNVPPPGVADLMDAKAAQFGLGAGFGGYGISRNGGWYHMYQGGAVIWTPANGAMVSHGAIRSVWQALGFENGKMGYPTTDEVGGLKDGGVYQMYEGGAIVWSPATGAHESTGAIRGRYSQLGYENGVMGYPTGAETSGLKDGGVYQLYQGGAIEWSPATGAFESKGAIRARYSQLGYENGVMGYPTSGETQGLKGGGVSQAYQGGAIVWSSATGAFESKGAIRGEWQALGAQDGGLGYPTTGEVPGLKDGGVYQMYQGGALVWSPATGAHESTGAIRSRYAQLGYENGPMGYPTGDEVSGLTGGGVMQAYQGGAIVWSPTTGAFESKGAIRSAWLSLGAQDGRLGYPTSGEYAVAGGVAQDFQGGRIVWSPTSGITVTPNGTAAPAPSSPAPTSTAAPTPSPSAAPTSSPLSTPNPSVSATSSPTGTATPSPTAATTGTATPTP</sequence>
<dbReference type="EMBL" id="CP014518">
    <property type="protein sequence ID" value="AMM31723.1"/>
    <property type="molecule type" value="Genomic_DNA"/>
</dbReference>
<dbReference type="GO" id="GO:0008237">
    <property type="term" value="F:metallopeptidase activity"/>
    <property type="evidence" value="ECO:0007669"/>
    <property type="project" value="InterPro"/>
</dbReference>
<feature type="region of interest" description="Disordered" evidence="1">
    <location>
        <begin position="782"/>
        <end position="848"/>
    </location>
</feature>
<gene>
    <name evidence="2" type="ORF">SA2016_1039</name>
</gene>
<feature type="compositionally biased region" description="Basic residues" evidence="1">
    <location>
        <begin position="1"/>
        <end position="22"/>
    </location>
</feature>
<evidence type="ECO:0000313" key="3">
    <source>
        <dbReference type="Proteomes" id="UP000070134"/>
    </source>
</evidence>
<dbReference type="Proteomes" id="UP000070134">
    <property type="component" value="Chromosome"/>
</dbReference>
<reference evidence="2 3" key="1">
    <citation type="submission" date="2016-02" db="EMBL/GenBank/DDBJ databases">
        <title>Complete genome of Sinomonas atrocyanea KCTC 3377.</title>
        <authorList>
            <person name="Kim K.M."/>
        </authorList>
    </citation>
    <scope>NUCLEOTIDE SEQUENCE [LARGE SCALE GENOMIC DNA]</scope>
    <source>
        <strain evidence="2 3">KCTC 3377</strain>
    </source>
</reference>